<sequence length="593" mass="68570">MENLRDYLIEIFPNKSRASVDYVLDIIESEALDDPYENKLDNAIEMLIEIEDDIDTETDCRTRHVEAVGTLNEARGETRAVTDEVLSSYFNHLMSIFPDACPSFVRNLCYSNRSVNFDDLIEKMTLNDYPKKETHPREIFDKLRDMLPNADPLYLQEQADKLAYQTENDLKNFLDNALEKGDYPTMENYLKNQKENKRICQYTDAFDLEAFLKEFPDPEKHFTDFNYKHTPIPTEQDDANENDDEIYIKTFLYNHYIYLRKKDIDRVFKMSSKNLLKTCTKLDTIRKALSVPRKISSTTTTRNIELLKFIAFLSNRQAIRKRIKQYDLNYRLLKEEAINNGLLQTCACCFDEELIPEECYFCKNNCIFCKDCVKKGTETAIGDGKLDFPCLADCGAEYSIPTLQMVLDSVVFSRMAQRKQMDEVKRANIDGLETCPFCDFATIPPPDSKIFTCLNEECMKESCRECRHVSHIPLRCNEIEYDEDVKMRTYIENKMTEALLRTCWKCNKVFIKSSGCNKMTCGCGALMCYVCSKAITDYSHFGDDGRCPLYTNDLNKFHTNAVLAGAKKAKIELGVDKDPTKLKNDPSKDLVEG</sequence>
<evidence type="ECO:0000256" key="2">
    <source>
        <dbReference type="ARBA" id="ARBA00022679"/>
    </source>
</evidence>
<dbReference type="SUPFAM" id="SSF57850">
    <property type="entry name" value="RING/U-box"/>
    <property type="match status" value="1"/>
</dbReference>
<dbReference type="Proteomes" id="UP001329430">
    <property type="component" value="Chromosome 6"/>
</dbReference>
<keyword evidence="2" id="KW-0808">Transferase</keyword>
<dbReference type="InterPro" id="IPR051628">
    <property type="entry name" value="LUBAC_E3_Ligases"/>
</dbReference>
<dbReference type="PROSITE" id="PS51873">
    <property type="entry name" value="TRIAD"/>
    <property type="match status" value="1"/>
</dbReference>
<keyword evidence="7" id="KW-0862">Zinc</keyword>
<evidence type="ECO:0000313" key="9">
    <source>
        <dbReference type="EMBL" id="KAK5642920.1"/>
    </source>
</evidence>
<dbReference type="CDD" id="cd20339">
    <property type="entry name" value="BRcat_RBR_RNF216"/>
    <property type="match status" value="1"/>
</dbReference>
<keyword evidence="10" id="KW-1185">Reference proteome</keyword>
<evidence type="ECO:0000256" key="3">
    <source>
        <dbReference type="ARBA" id="ARBA00022723"/>
    </source>
</evidence>
<dbReference type="InterPro" id="IPR044066">
    <property type="entry name" value="TRIAD_supradom"/>
</dbReference>
<evidence type="ECO:0000313" key="10">
    <source>
        <dbReference type="Proteomes" id="UP001329430"/>
    </source>
</evidence>
<keyword evidence="6" id="KW-0833">Ubl conjugation pathway</keyword>
<proteinExistence type="predicted"/>
<dbReference type="Gene3D" id="1.20.120.1750">
    <property type="match status" value="1"/>
</dbReference>
<keyword evidence="5" id="KW-0863">Zinc-finger</keyword>
<reference evidence="9 10" key="1">
    <citation type="journal article" date="2024" name="Insects">
        <title>An Improved Chromosome-Level Genome Assembly of the Firefly Pyrocoelia pectoralis.</title>
        <authorList>
            <person name="Fu X."/>
            <person name="Meyer-Rochow V.B."/>
            <person name="Ballantyne L."/>
            <person name="Zhu X."/>
        </authorList>
    </citation>
    <scope>NUCLEOTIDE SEQUENCE [LARGE SCALE GENOMIC DNA]</scope>
    <source>
        <strain evidence="9">XCY_ONT2</strain>
    </source>
</reference>
<feature type="domain" description="RING-type" evidence="8">
    <location>
        <begin position="342"/>
        <end position="551"/>
    </location>
</feature>
<dbReference type="PANTHER" id="PTHR22770">
    <property type="entry name" value="UBIQUITIN CONJUGATING ENZYME 7 INTERACTING PROTEIN-RELATED"/>
    <property type="match status" value="1"/>
</dbReference>
<evidence type="ECO:0000256" key="6">
    <source>
        <dbReference type="ARBA" id="ARBA00022786"/>
    </source>
</evidence>
<dbReference type="InterPro" id="IPR047545">
    <property type="entry name" value="BRcat_RBR_RNF216"/>
</dbReference>
<dbReference type="PANTHER" id="PTHR22770:SF47">
    <property type="entry name" value="E3 UBIQUITIN-PROTEIN LIGASE RNF216"/>
    <property type="match status" value="1"/>
</dbReference>
<dbReference type="EMBL" id="JAVRBK010000006">
    <property type="protein sequence ID" value="KAK5642920.1"/>
    <property type="molecule type" value="Genomic_DNA"/>
</dbReference>
<comment type="pathway">
    <text evidence="1">Protein modification; protein ubiquitination.</text>
</comment>
<evidence type="ECO:0000256" key="5">
    <source>
        <dbReference type="ARBA" id="ARBA00022771"/>
    </source>
</evidence>
<evidence type="ECO:0000259" key="8">
    <source>
        <dbReference type="PROSITE" id="PS51873"/>
    </source>
</evidence>
<comment type="caution">
    <text evidence="9">The sequence shown here is derived from an EMBL/GenBank/DDBJ whole genome shotgun (WGS) entry which is preliminary data.</text>
</comment>
<evidence type="ECO:0000256" key="4">
    <source>
        <dbReference type="ARBA" id="ARBA00022737"/>
    </source>
</evidence>
<dbReference type="AlphaFoldDB" id="A0AAN7ZEB6"/>
<dbReference type="CDD" id="cd20353">
    <property type="entry name" value="Rcat_RBR_RNF216"/>
    <property type="match status" value="1"/>
</dbReference>
<protein>
    <recommendedName>
        <fullName evidence="8">RING-type domain-containing protein</fullName>
    </recommendedName>
</protein>
<name>A0AAN7ZEB6_9COLE</name>
<dbReference type="InterPro" id="IPR047546">
    <property type="entry name" value="Rcat_RBR_RNF216"/>
</dbReference>
<keyword evidence="4" id="KW-0677">Repeat</keyword>
<dbReference type="Pfam" id="PF26200">
    <property type="entry name" value="Rcat_RNF216"/>
    <property type="match status" value="1"/>
</dbReference>
<organism evidence="9 10">
    <name type="scientific">Pyrocoelia pectoralis</name>
    <dbReference type="NCBI Taxonomy" id="417401"/>
    <lineage>
        <taxon>Eukaryota</taxon>
        <taxon>Metazoa</taxon>
        <taxon>Ecdysozoa</taxon>
        <taxon>Arthropoda</taxon>
        <taxon>Hexapoda</taxon>
        <taxon>Insecta</taxon>
        <taxon>Pterygota</taxon>
        <taxon>Neoptera</taxon>
        <taxon>Endopterygota</taxon>
        <taxon>Coleoptera</taxon>
        <taxon>Polyphaga</taxon>
        <taxon>Elateriformia</taxon>
        <taxon>Elateroidea</taxon>
        <taxon>Lampyridae</taxon>
        <taxon>Lampyrinae</taxon>
        <taxon>Pyrocoelia</taxon>
    </lineage>
</organism>
<evidence type="ECO:0000256" key="1">
    <source>
        <dbReference type="ARBA" id="ARBA00004906"/>
    </source>
</evidence>
<dbReference type="GO" id="GO:0008270">
    <property type="term" value="F:zinc ion binding"/>
    <property type="evidence" value="ECO:0007669"/>
    <property type="project" value="UniProtKB-KW"/>
</dbReference>
<dbReference type="GO" id="GO:0016740">
    <property type="term" value="F:transferase activity"/>
    <property type="evidence" value="ECO:0007669"/>
    <property type="project" value="UniProtKB-KW"/>
</dbReference>
<keyword evidence="3" id="KW-0479">Metal-binding</keyword>
<accession>A0AAN7ZEB6</accession>
<gene>
    <name evidence="9" type="ORF">RI129_009087</name>
</gene>
<evidence type="ECO:0000256" key="7">
    <source>
        <dbReference type="ARBA" id="ARBA00022833"/>
    </source>
</evidence>